<organism evidence="2">
    <name type="scientific">Spodoptera frugiperda</name>
    <name type="common">Fall armyworm</name>
    <dbReference type="NCBI Taxonomy" id="7108"/>
    <lineage>
        <taxon>Eukaryota</taxon>
        <taxon>Metazoa</taxon>
        <taxon>Ecdysozoa</taxon>
        <taxon>Arthropoda</taxon>
        <taxon>Hexapoda</taxon>
        <taxon>Insecta</taxon>
        <taxon>Pterygota</taxon>
        <taxon>Neoptera</taxon>
        <taxon>Endopterygota</taxon>
        <taxon>Lepidoptera</taxon>
        <taxon>Glossata</taxon>
        <taxon>Ditrysia</taxon>
        <taxon>Noctuoidea</taxon>
        <taxon>Noctuidae</taxon>
        <taxon>Amphipyrinae</taxon>
        <taxon>Spodoptera</taxon>
    </lineage>
</organism>
<sequence length="108" mass="11896">MKVLSCFSTKDVLCYVAVDAFGFHQSYSLVCMHSTELTKLHFCMERCVLWMFAMNGFSTIDTSGAYHPGRGERECQTQTVPTPALRAGAPVNPLDSPQRGTNKNGSLT</sequence>
<dbReference type="AlphaFoldDB" id="A0A2H1VK27"/>
<dbReference type="EMBL" id="ODYU01002992">
    <property type="protein sequence ID" value="SOQ41185.1"/>
    <property type="molecule type" value="Genomic_DNA"/>
</dbReference>
<name>A0A2H1VK27_SPOFR</name>
<accession>A0A2H1VK27</accession>
<feature type="region of interest" description="Disordered" evidence="1">
    <location>
        <begin position="68"/>
        <end position="108"/>
    </location>
</feature>
<evidence type="ECO:0000256" key="1">
    <source>
        <dbReference type="SAM" id="MobiDB-lite"/>
    </source>
</evidence>
<protein>
    <submittedName>
        <fullName evidence="2">SFRICE_021215</fullName>
    </submittedName>
</protein>
<reference evidence="2" key="1">
    <citation type="submission" date="2016-07" db="EMBL/GenBank/DDBJ databases">
        <authorList>
            <person name="Bretaudeau A."/>
        </authorList>
    </citation>
    <scope>NUCLEOTIDE SEQUENCE</scope>
    <source>
        <strain evidence="2">Rice</strain>
        <tissue evidence="2">Whole body</tissue>
    </source>
</reference>
<evidence type="ECO:0000313" key="2">
    <source>
        <dbReference type="EMBL" id="SOQ41185.1"/>
    </source>
</evidence>
<feature type="compositionally biased region" description="Polar residues" evidence="1">
    <location>
        <begin position="98"/>
        <end position="108"/>
    </location>
</feature>
<proteinExistence type="predicted"/>
<gene>
    <name evidence="2" type="ORF">SFRICE_021215</name>
</gene>